<comment type="similarity">
    <text evidence="7">Belongs to the CidB/LrgB family. CidB subfamily.</text>
</comment>
<evidence type="ECO:0000256" key="9">
    <source>
        <dbReference type="SAM" id="Phobius"/>
    </source>
</evidence>
<feature type="transmembrane region" description="Helical" evidence="9">
    <location>
        <begin position="63"/>
        <end position="80"/>
    </location>
</feature>
<keyword evidence="3 9" id="KW-0812">Transmembrane</keyword>
<evidence type="ECO:0000256" key="2">
    <source>
        <dbReference type="ARBA" id="ARBA00022475"/>
    </source>
</evidence>
<evidence type="ECO:0000313" key="11">
    <source>
        <dbReference type="Proteomes" id="UP001380601"/>
    </source>
</evidence>
<dbReference type="InterPro" id="IPR007300">
    <property type="entry name" value="CidB/LrgB"/>
</dbReference>
<evidence type="ECO:0000256" key="7">
    <source>
        <dbReference type="ARBA" id="ARBA00038265"/>
    </source>
</evidence>
<comment type="subcellular location">
    <subcellularLocation>
        <location evidence="1">Cell membrane</location>
        <topology evidence="1">Multi-pass membrane protein</topology>
    </subcellularLocation>
</comment>
<keyword evidence="11" id="KW-1185">Reference proteome</keyword>
<evidence type="ECO:0000256" key="5">
    <source>
        <dbReference type="ARBA" id="ARBA00023136"/>
    </source>
</evidence>
<evidence type="ECO:0000256" key="1">
    <source>
        <dbReference type="ARBA" id="ARBA00004651"/>
    </source>
</evidence>
<gene>
    <name evidence="10" type="ORF">AADA34_11315</name>
</gene>
<evidence type="ECO:0000256" key="8">
    <source>
        <dbReference type="ARBA" id="ARBA00039710"/>
    </source>
</evidence>
<dbReference type="EMBL" id="JBBWSC010000017">
    <property type="protein sequence ID" value="MEL0539297.1"/>
    <property type="molecule type" value="Genomic_DNA"/>
</dbReference>
<evidence type="ECO:0000313" key="10">
    <source>
        <dbReference type="EMBL" id="MEL0539297.1"/>
    </source>
</evidence>
<proteinExistence type="inferred from homology"/>
<dbReference type="Pfam" id="PF04172">
    <property type="entry name" value="LrgB"/>
    <property type="match status" value="1"/>
</dbReference>
<evidence type="ECO:0000256" key="4">
    <source>
        <dbReference type="ARBA" id="ARBA00022989"/>
    </source>
</evidence>
<feature type="transmembrane region" description="Helical" evidence="9">
    <location>
        <begin position="32"/>
        <end position="51"/>
    </location>
</feature>
<feature type="transmembrane region" description="Helical" evidence="9">
    <location>
        <begin position="92"/>
        <end position="110"/>
    </location>
</feature>
<feature type="transmembrane region" description="Helical" evidence="9">
    <location>
        <begin position="204"/>
        <end position="228"/>
    </location>
</feature>
<dbReference type="PANTHER" id="PTHR30249">
    <property type="entry name" value="PUTATIVE SEROTONIN TRANSPORTER"/>
    <property type="match status" value="1"/>
</dbReference>
<reference evidence="10 11" key="1">
    <citation type="submission" date="2024-04" db="EMBL/GenBank/DDBJ databases">
        <title>Staphylococcus debuckii a clinical isolate.</title>
        <authorList>
            <person name="Magnan C."/>
            <person name="Plumet L."/>
            <person name="Morsli M."/>
            <person name="Molle V."/>
            <person name="Lavigne J.-P."/>
        </authorList>
    </citation>
    <scope>NUCLEOTIDE SEQUENCE [LARGE SCALE GENOMIC DNA]</scope>
    <source>
        <strain evidence="10 11">NSD001</strain>
    </source>
</reference>
<evidence type="ECO:0000256" key="3">
    <source>
        <dbReference type="ARBA" id="ARBA00022692"/>
    </source>
</evidence>
<comment type="function">
    <text evidence="6">Increases the activity of extracellular murein hydrolases possibly by mediating their export via hole formation. Inhibited by the antiholin-like proteins LrgAB. In an unstressed cell, the LrgAB products probably inhibit the function of the CidAB proteins. When a cell is stressed by the addition of antibiotics or by other factors in the environment, the CidAB proteins possibly oligomerize within the bacterial cell membrane, creating lesions that disrupt the proton motive force, which in turn results in loss of cell viability. These lesions are also hypothesized to regulate the subsequent cell lysis by either allowing the murein hydrolases access to the cell wall substrate and/or regulating their activity by a possible change in the cell wall pH that results from loss of membrane potential.</text>
</comment>
<feature type="transmembrane region" description="Helical" evidence="9">
    <location>
        <begin position="148"/>
        <end position="168"/>
    </location>
</feature>
<comment type="caution">
    <text evidence="10">The sequence shown here is derived from an EMBL/GenBank/DDBJ whole genome shotgun (WGS) entry which is preliminary data.</text>
</comment>
<evidence type="ECO:0000256" key="6">
    <source>
        <dbReference type="ARBA" id="ARBA00037291"/>
    </source>
</evidence>
<keyword evidence="2" id="KW-1003">Cell membrane</keyword>
<organism evidence="10 11">
    <name type="scientific">Staphylococcus debuckii</name>
    <dbReference type="NCBI Taxonomy" id="2044912"/>
    <lineage>
        <taxon>Bacteria</taxon>
        <taxon>Bacillati</taxon>
        <taxon>Bacillota</taxon>
        <taxon>Bacilli</taxon>
        <taxon>Bacillales</taxon>
        <taxon>Staphylococcaceae</taxon>
        <taxon>Staphylococcus</taxon>
    </lineage>
</organism>
<accession>A0ABU9F0L2</accession>
<sequence>MMIWIKGILMIALTVIMYLAAKKIQQKYKNPFLNPALIASLGIIIVLVLFRQDYSGYMSGGKVINQLLSCTVVCLAYPLYINRHKIVENFNIIFASVITGVVLNFTLVFFSLKLLGYSKEDIVTLLPRSITAAVGIQVSHQMGGADTITVLFIITTGLIGSMLGSLLLKIGHFKSSIAKGMAYGNASHAFGTAKALEMDLESGAFSSIGMILTAVISSVLLPILILFFY</sequence>
<keyword evidence="5 9" id="KW-0472">Membrane</keyword>
<name>A0ABU9F0L2_9STAP</name>
<dbReference type="Proteomes" id="UP001380601">
    <property type="component" value="Unassembled WGS sequence"/>
</dbReference>
<protein>
    <recommendedName>
        <fullName evidence="8">Holin-like protein CidB</fullName>
    </recommendedName>
</protein>
<keyword evidence="4 9" id="KW-1133">Transmembrane helix</keyword>
<dbReference type="PANTHER" id="PTHR30249:SF17">
    <property type="entry name" value="HOLIN-LIKE PROTEIN CIDB"/>
    <property type="match status" value="1"/>
</dbReference>